<feature type="transmembrane region" description="Helical" evidence="13">
    <location>
        <begin position="469"/>
        <end position="493"/>
    </location>
</feature>
<evidence type="ECO:0000256" key="4">
    <source>
        <dbReference type="ARBA" id="ARBA00022448"/>
    </source>
</evidence>
<evidence type="ECO:0000256" key="8">
    <source>
        <dbReference type="ARBA" id="ARBA00023136"/>
    </source>
</evidence>
<dbReference type="InterPro" id="IPR006876">
    <property type="entry name" value="LMBR1-like_membr_prot"/>
</dbReference>
<dbReference type="Proteomes" id="UP000799538">
    <property type="component" value="Unassembled WGS sequence"/>
</dbReference>
<dbReference type="InterPro" id="IPR050854">
    <property type="entry name" value="LMBD1_LysCbl_Transport"/>
</dbReference>
<evidence type="ECO:0000313" key="15">
    <source>
        <dbReference type="Proteomes" id="UP000799538"/>
    </source>
</evidence>
<keyword evidence="7 13" id="KW-1133">Transmembrane helix</keyword>
<feature type="transmembrane region" description="Helical" evidence="13">
    <location>
        <begin position="89"/>
        <end position="110"/>
    </location>
</feature>
<dbReference type="GO" id="GO:0072665">
    <property type="term" value="P:protein localization to vacuole"/>
    <property type="evidence" value="ECO:0007669"/>
    <property type="project" value="TreeGrafter"/>
</dbReference>
<evidence type="ECO:0000256" key="5">
    <source>
        <dbReference type="ARBA" id="ARBA00022628"/>
    </source>
</evidence>
<feature type="transmembrane region" description="Helical" evidence="13">
    <location>
        <begin position="191"/>
        <end position="213"/>
    </location>
</feature>
<keyword evidence="6 13" id="KW-0812">Transmembrane</keyword>
<evidence type="ECO:0000256" key="3">
    <source>
        <dbReference type="ARBA" id="ARBA00017088"/>
    </source>
</evidence>
<keyword evidence="15" id="KW-1185">Reference proteome</keyword>
<sequence>MSLCRKPETESRHGKRHSTLTFSASRSYHQHRRQRATQQQLSALSQCNIDAMALIQTSLIWVTYAVAIGILLVISSIFVYLYQKPRERSAVVTLVCILTTLSLLATVLLMPVDIALISSTTDRKLGRKKDWATPDEVDDILLQLKIVYYTLYSLDAVLCLLVVPFTYFWYEEYDEVDAEEGNQSTASRLWGAFKYTIVFIAIVLILFFVGFFIPVAQDKGDKHLDLDFFRNLLLKNHGERALTFAIGVLITVGTLLYCVYTAPGLALLPLTLIKTAPRISAPTLAANTSSELAQNRERQRQLEARNEGREGGLDARDRRELQSLVREERTLVRRERLAAEATGEGQHWTIIVWNKICAIFRPITLLGGILMIAVVLLIWTSMLITSIDKIKNSPCGRSCGYLLAHTKIFQPINRVLLESSKIFPIDYIIFLLLTLLFFLSTIIGLATIGIRFLWLTLFRIRKGHTSPQALLMATVLLTLTTLATNYALAIIVAPSYSTFGAQTFCDRPSNPDKAPDCTNHRSAVRLCREVSDHPLARQACTPSVVSTFLNRASSNFPFFGLVDFWAQFAFLGIFAVVFAVQLIRTPKLDERQLDDDLAEEEEEGLLASTGRRLGASWQDITGQAKGVKRGDYGATGSGSGQRAGDEE</sequence>
<evidence type="ECO:0000256" key="11">
    <source>
        <dbReference type="ARBA" id="ARBA00025515"/>
    </source>
</evidence>
<gene>
    <name evidence="14" type="ORF">BDZ85DRAFT_132657</name>
</gene>
<dbReference type="InterPro" id="IPR036259">
    <property type="entry name" value="MFS_trans_sf"/>
</dbReference>
<dbReference type="AlphaFoldDB" id="A0A6A6G812"/>
<dbReference type="PANTHER" id="PTHR16130:SF2">
    <property type="entry name" value="LYSOSOMAL COBALAMIN TRANSPORT ESCORT PROTEIN LMBD1"/>
    <property type="match status" value="1"/>
</dbReference>
<evidence type="ECO:0000313" key="14">
    <source>
        <dbReference type="EMBL" id="KAF2221713.1"/>
    </source>
</evidence>
<keyword evidence="9" id="KW-0458">Lysosome</keyword>
<dbReference type="GO" id="GO:0005774">
    <property type="term" value="C:vacuolar membrane"/>
    <property type="evidence" value="ECO:0007669"/>
    <property type="project" value="TreeGrafter"/>
</dbReference>
<comment type="subcellular location">
    <subcellularLocation>
        <location evidence="1">Lysosome membrane</location>
        <topology evidence="1">Multi-pass membrane protein</topology>
    </subcellularLocation>
</comment>
<name>A0A6A6G812_9PEZI</name>
<dbReference type="Pfam" id="PF04791">
    <property type="entry name" value="LMBR1"/>
    <property type="match status" value="1"/>
</dbReference>
<organism evidence="14 15">
    <name type="scientific">Elsinoe ampelina</name>
    <dbReference type="NCBI Taxonomy" id="302913"/>
    <lineage>
        <taxon>Eukaryota</taxon>
        <taxon>Fungi</taxon>
        <taxon>Dikarya</taxon>
        <taxon>Ascomycota</taxon>
        <taxon>Pezizomycotina</taxon>
        <taxon>Dothideomycetes</taxon>
        <taxon>Dothideomycetidae</taxon>
        <taxon>Myriangiales</taxon>
        <taxon>Elsinoaceae</taxon>
        <taxon>Elsinoe</taxon>
    </lineage>
</organism>
<dbReference type="PANTHER" id="PTHR16130">
    <property type="entry name" value="LYSOSOMAL COBALAMIN TRANSPORTER-RELATED"/>
    <property type="match status" value="1"/>
</dbReference>
<dbReference type="OrthoDB" id="73273at2759"/>
<evidence type="ECO:0000256" key="7">
    <source>
        <dbReference type="ARBA" id="ARBA00022989"/>
    </source>
</evidence>
<reference evidence="15" key="1">
    <citation type="journal article" date="2020" name="Stud. Mycol.">
        <title>101 Dothideomycetes genomes: A test case for predicting lifestyles and emergence of pathogens.</title>
        <authorList>
            <person name="Haridas S."/>
            <person name="Albert R."/>
            <person name="Binder M."/>
            <person name="Bloem J."/>
            <person name="LaButti K."/>
            <person name="Salamov A."/>
            <person name="Andreopoulos B."/>
            <person name="Baker S."/>
            <person name="Barry K."/>
            <person name="Bills G."/>
            <person name="Bluhm B."/>
            <person name="Cannon C."/>
            <person name="Castanera R."/>
            <person name="Culley D."/>
            <person name="Daum C."/>
            <person name="Ezra D."/>
            <person name="Gonzalez J."/>
            <person name="Henrissat B."/>
            <person name="Kuo A."/>
            <person name="Liang C."/>
            <person name="Lipzen A."/>
            <person name="Lutzoni F."/>
            <person name="Magnuson J."/>
            <person name="Mondo S."/>
            <person name="Nolan M."/>
            <person name="Ohm R."/>
            <person name="Pangilinan J."/>
            <person name="Park H.-J."/>
            <person name="Ramirez L."/>
            <person name="Alfaro M."/>
            <person name="Sun H."/>
            <person name="Tritt A."/>
            <person name="Yoshinaga Y."/>
            <person name="Zwiers L.-H."/>
            <person name="Turgeon B."/>
            <person name="Goodwin S."/>
            <person name="Spatafora J."/>
            <person name="Crous P."/>
            <person name="Grigoriev I."/>
        </authorList>
    </citation>
    <scope>NUCLEOTIDE SEQUENCE [LARGE SCALE GENOMIC DNA]</scope>
    <source>
        <strain evidence="15">CECT 20119</strain>
    </source>
</reference>
<accession>A0A6A6G812</accession>
<dbReference type="SUPFAM" id="SSF103473">
    <property type="entry name" value="MFS general substrate transporter"/>
    <property type="match status" value="1"/>
</dbReference>
<keyword evidence="10" id="KW-0170">Cobalt</keyword>
<keyword evidence="8 13" id="KW-0472">Membrane</keyword>
<feature type="compositionally biased region" description="Basic and acidic residues" evidence="12">
    <location>
        <begin position="294"/>
        <end position="316"/>
    </location>
</feature>
<feature type="transmembrane region" description="Helical" evidence="13">
    <location>
        <begin position="59"/>
        <end position="82"/>
    </location>
</feature>
<evidence type="ECO:0000256" key="1">
    <source>
        <dbReference type="ARBA" id="ARBA00004155"/>
    </source>
</evidence>
<keyword evidence="4" id="KW-0813">Transport</keyword>
<evidence type="ECO:0000256" key="2">
    <source>
        <dbReference type="ARBA" id="ARBA00009901"/>
    </source>
</evidence>
<evidence type="ECO:0000256" key="6">
    <source>
        <dbReference type="ARBA" id="ARBA00022692"/>
    </source>
</evidence>
<feature type="region of interest" description="Disordered" evidence="12">
    <location>
        <begin position="626"/>
        <end position="647"/>
    </location>
</feature>
<evidence type="ECO:0000256" key="13">
    <source>
        <dbReference type="SAM" id="Phobius"/>
    </source>
</evidence>
<feature type="region of interest" description="Disordered" evidence="12">
    <location>
        <begin position="290"/>
        <end position="316"/>
    </location>
</feature>
<dbReference type="EMBL" id="ML992509">
    <property type="protein sequence ID" value="KAF2221713.1"/>
    <property type="molecule type" value="Genomic_DNA"/>
</dbReference>
<comment type="similarity">
    <text evidence="2">Belongs to the LIMR family. LMBRD1 subfamily.</text>
</comment>
<comment type="function">
    <text evidence="11">Probable lysosomal cobalamin transporter. Required to export cobalamin from lysosomes allowing its conversion to cofactors.</text>
</comment>
<proteinExistence type="inferred from homology"/>
<feature type="transmembrane region" description="Helical" evidence="13">
    <location>
        <begin position="427"/>
        <end position="457"/>
    </location>
</feature>
<keyword evidence="5" id="KW-0846">Cobalamin</keyword>
<evidence type="ECO:0000256" key="12">
    <source>
        <dbReference type="SAM" id="MobiDB-lite"/>
    </source>
</evidence>
<evidence type="ECO:0000256" key="10">
    <source>
        <dbReference type="ARBA" id="ARBA00023285"/>
    </source>
</evidence>
<feature type="transmembrane region" description="Helical" evidence="13">
    <location>
        <begin position="363"/>
        <end position="384"/>
    </location>
</feature>
<evidence type="ECO:0000256" key="9">
    <source>
        <dbReference type="ARBA" id="ARBA00023228"/>
    </source>
</evidence>
<feature type="transmembrane region" description="Helical" evidence="13">
    <location>
        <begin position="241"/>
        <end position="268"/>
    </location>
</feature>
<feature type="transmembrane region" description="Helical" evidence="13">
    <location>
        <begin position="564"/>
        <end position="583"/>
    </location>
</feature>
<dbReference type="GO" id="GO:0031419">
    <property type="term" value="F:cobalamin binding"/>
    <property type="evidence" value="ECO:0007669"/>
    <property type="project" value="UniProtKB-KW"/>
</dbReference>
<protein>
    <recommendedName>
        <fullName evidence="3">Probable lysosomal cobalamin transporter</fullName>
    </recommendedName>
</protein>
<feature type="transmembrane region" description="Helical" evidence="13">
    <location>
        <begin position="146"/>
        <end position="170"/>
    </location>
</feature>